<dbReference type="GeneID" id="62611905"/>
<reference evidence="1 2" key="1">
    <citation type="submission" date="2017-09" db="EMBL/GenBank/DDBJ databases">
        <title>Phage vB_EcoM_PHB05 against multidrug-resistant shiga toxin-producing Escherichia.</title>
        <authorList>
            <person name="Chen Y."/>
            <person name="Song J."/>
            <person name="Wu B."/>
        </authorList>
    </citation>
    <scope>NUCLEOTIDE SEQUENCE [LARGE SCALE GENOMIC DNA]</scope>
    <source>
        <strain evidence="1">Wastewater</strain>
    </source>
</reference>
<sequence>MFFDAQSPLVDSVSRAVIYPDFDEREIWLKEHHYDPENVNWCNLDVGKYPRDKGILKYYACYTVDNIYEYYVFRSLIIHLNKLGALTGDSQFTLGHYKPFKKGGEHFPSNWIIQTLKDNSRASDVIPDKKEKWTWHEQMEYIIQHMPQRVLYDEKLVNRCAELIQIVKGFY</sequence>
<evidence type="ECO:0000313" key="1">
    <source>
        <dbReference type="EMBL" id="ATI15935.1"/>
    </source>
</evidence>
<protein>
    <submittedName>
        <fullName evidence="1">Uncharacterized protein</fullName>
    </submittedName>
</protein>
<dbReference type="RefSeq" id="YP_009984561.1">
    <property type="nucleotide sequence ID" value="NC_052652.1"/>
</dbReference>
<dbReference type="EMBL" id="MF805809">
    <property type="protein sequence ID" value="ATI15935.1"/>
    <property type="molecule type" value="Genomic_DNA"/>
</dbReference>
<name>A0A291LAG5_9CAUD</name>
<organism evidence="1 2">
    <name type="scientific">Escherichia phage vB_EcoM_PHB05</name>
    <dbReference type="NCBI Taxonomy" id="2041347"/>
    <lineage>
        <taxon>Viruses</taxon>
        <taxon>Duplodnaviria</taxon>
        <taxon>Heunggongvirae</taxon>
        <taxon>Uroviricota</taxon>
        <taxon>Caudoviricetes</taxon>
        <taxon>Stephanstirmvirinae</taxon>
        <taxon>Justusliebigvirus</taxon>
        <taxon>Justusliebigvirus PHB05</taxon>
    </lineage>
</organism>
<dbReference type="KEGG" id="vg:62611905"/>
<dbReference type="Proteomes" id="UP000230824">
    <property type="component" value="Segment"/>
</dbReference>
<evidence type="ECO:0000313" key="2">
    <source>
        <dbReference type="Proteomes" id="UP000230824"/>
    </source>
</evidence>
<accession>A0A291LAG5</accession>
<proteinExistence type="predicted"/>
<keyword evidence="2" id="KW-1185">Reference proteome</keyword>